<comment type="subcellular location">
    <subcellularLocation>
        <location evidence="2 11">Golgi apparatus membrane</location>
        <topology evidence="2 11">Peripheral membrane protein</topology>
    </subcellularLocation>
</comment>
<dbReference type="SMART" id="SM01087">
    <property type="entry name" value="COG6"/>
    <property type="match status" value="1"/>
</dbReference>
<dbReference type="GO" id="GO:0017119">
    <property type="term" value="C:Golgi transport complex"/>
    <property type="evidence" value="ECO:0007669"/>
    <property type="project" value="UniProtKB-UniRule"/>
</dbReference>
<dbReference type="Pfam" id="PF06419">
    <property type="entry name" value="COG6_N"/>
    <property type="match status" value="1"/>
</dbReference>
<dbReference type="AlphaFoldDB" id="A0A8K0D7R1"/>
<feature type="coiled-coil region" evidence="12">
    <location>
        <begin position="84"/>
        <end position="118"/>
    </location>
</feature>
<reference evidence="15" key="1">
    <citation type="submission" date="2019-08" db="EMBL/GenBank/DDBJ databases">
        <title>The genome of the North American firefly Photinus pyralis.</title>
        <authorList>
            <consortium name="Photinus pyralis genome working group"/>
            <person name="Fallon T.R."/>
            <person name="Sander Lower S.E."/>
            <person name="Weng J.-K."/>
        </authorList>
    </citation>
    <scope>NUCLEOTIDE SEQUENCE</scope>
    <source>
        <strain evidence="15">TRF0915ILg1</strain>
        <tissue evidence="15">Whole body</tissue>
    </source>
</reference>
<evidence type="ECO:0000256" key="12">
    <source>
        <dbReference type="SAM" id="Coils"/>
    </source>
</evidence>
<evidence type="ECO:0000259" key="13">
    <source>
        <dbReference type="Pfam" id="PF06419"/>
    </source>
</evidence>
<dbReference type="GO" id="GO:0000139">
    <property type="term" value="C:Golgi membrane"/>
    <property type="evidence" value="ECO:0007669"/>
    <property type="project" value="UniProtKB-SubCell"/>
</dbReference>
<keyword evidence="7 11" id="KW-0653">Protein transport</keyword>
<feature type="domain" description="Conserved oligomeric complex COG6 N-terminal" evidence="13">
    <location>
        <begin position="36"/>
        <end position="148"/>
    </location>
</feature>
<evidence type="ECO:0000313" key="16">
    <source>
        <dbReference type="Proteomes" id="UP000801492"/>
    </source>
</evidence>
<evidence type="ECO:0000256" key="8">
    <source>
        <dbReference type="ARBA" id="ARBA00023034"/>
    </source>
</evidence>
<keyword evidence="12" id="KW-0175">Coiled coil</keyword>
<organism evidence="15 16">
    <name type="scientific">Ignelater luminosus</name>
    <name type="common">Cucubano</name>
    <name type="synonym">Pyrophorus luminosus</name>
    <dbReference type="NCBI Taxonomy" id="2038154"/>
    <lineage>
        <taxon>Eukaryota</taxon>
        <taxon>Metazoa</taxon>
        <taxon>Ecdysozoa</taxon>
        <taxon>Arthropoda</taxon>
        <taxon>Hexapoda</taxon>
        <taxon>Insecta</taxon>
        <taxon>Pterygota</taxon>
        <taxon>Neoptera</taxon>
        <taxon>Endopterygota</taxon>
        <taxon>Coleoptera</taxon>
        <taxon>Polyphaga</taxon>
        <taxon>Elateriformia</taxon>
        <taxon>Elateroidea</taxon>
        <taxon>Elateridae</taxon>
        <taxon>Agrypninae</taxon>
        <taxon>Pyrophorini</taxon>
        <taxon>Ignelater</taxon>
    </lineage>
</organism>
<comment type="subunit">
    <text evidence="4">Component of the conserved oligomeric Golgi complex which is composed of eight different subunits and is required for normal Golgi morphology and localization.</text>
</comment>
<keyword evidence="8 11" id="KW-0333">Golgi apparatus</keyword>
<evidence type="ECO:0000259" key="14">
    <source>
        <dbReference type="Pfam" id="PF20653"/>
    </source>
</evidence>
<feature type="domain" description="Conserved Oligomeric Golgi complex subunit 6 C-terminal" evidence="14">
    <location>
        <begin position="184"/>
        <end position="626"/>
    </location>
</feature>
<evidence type="ECO:0000256" key="11">
    <source>
        <dbReference type="RuleBase" id="RU365075"/>
    </source>
</evidence>
<dbReference type="Proteomes" id="UP000801492">
    <property type="component" value="Unassembled WGS sequence"/>
</dbReference>
<evidence type="ECO:0000256" key="7">
    <source>
        <dbReference type="ARBA" id="ARBA00022927"/>
    </source>
</evidence>
<evidence type="ECO:0000256" key="9">
    <source>
        <dbReference type="ARBA" id="ARBA00023136"/>
    </source>
</evidence>
<dbReference type="GO" id="GO:0006891">
    <property type="term" value="P:intra-Golgi vesicle-mediated transport"/>
    <property type="evidence" value="ECO:0007669"/>
    <property type="project" value="UniProtKB-UniRule"/>
</dbReference>
<dbReference type="InterPro" id="IPR010490">
    <property type="entry name" value="COG6"/>
</dbReference>
<dbReference type="InterPro" id="IPR048369">
    <property type="entry name" value="COG6_C"/>
</dbReference>
<comment type="caution">
    <text evidence="15">The sequence shown here is derived from an EMBL/GenBank/DDBJ whole genome shotgun (WGS) entry which is preliminary data.</text>
</comment>
<evidence type="ECO:0000313" key="15">
    <source>
        <dbReference type="EMBL" id="KAF2898562.1"/>
    </source>
</evidence>
<evidence type="ECO:0000256" key="10">
    <source>
        <dbReference type="ARBA" id="ARBA00031348"/>
    </source>
</evidence>
<accession>A0A8K0D7R1</accession>
<gene>
    <name evidence="15" type="ORF">ILUMI_07607</name>
</gene>
<protein>
    <recommendedName>
        <fullName evidence="5 11">Conserved oligomeric Golgi complex subunit 6</fullName>
        <shortName evidence="11">COG complex subunit 6</shortName>
    </recommendedName>
    <alternativeName>
        <fullName evidence="10 11">Component of oligomeric Golgi complex 6</fullName>
    </alternativeName>
</protein>
<keyword evidence="16" id="KW-1185">Reference proteome</keyword>
<evidence type="ECO:0000256" key="3">
    <source>
        <dbReference type="ARBA" id="ARBA00011023"/>
    </source>
</evidence>
<evidence type="ECO:0000256" key="6">
    <source>
        <dbReference type="ARBA" id="ARBA00022448"/>
    </source>
</evidence>
<name>A0A8K0D7R1_IGNLU</name>
<dbReference type="GO" id="GO:0015031">
    <property type="term" value="P:protein transport"/>
    <property type="evidence" value="ECO:0007669"/>
    <property type="project" value="UniProtKB-KW"/>
</dbReference>
<sequence length="629" mass="71652">MPQQPEKENVLSRRLNKVLETRIENDQDTLEALKELSTFYKENTLQARRNLRSQIEKRSLEINENFLAEFHEVKEAFDAVYNDIADMSQSLQDMTTRLQNAKKQTKHLLEQTNTFEEELSKNETQQKVVAAFIDKFILTPEELIALHGSKQKRDTSITSEIFVALDRVQKIHNDCKVLMQSGHQTLALDVMEQMTLHQETALERLYRWTQNHCRNVDNVDLTDLVTQAMARLQQRPVLFKYVIDEYCISRRAVLVGEFIDALTRGGPSGNPAPIEMRAHDPHVYVTDILVWLNKAIPIERQNLHLLVKLCNKEVPDVMQQLNDALSSICEGICHPLKIRVEKILNASTQATVLYAVTNLIRYYKKSIGKVTEGGLLATTLAELQEKSEQTFLLALQQQVNNALVRVEMPPRDLSPTPAIIHLLAVLRDMLSTASMSEGREMDMGKIVHTIMEPLLRAINEQASRLPPTDMAVYMLNCMYSMYTCLSLYEFMDERLERLQAQSDAQIDTLTSEQASSLVANLNLGPIYTILQDHSHGPLSGIPGMEPSNLRNFLGKLDSLITTPDMALLPQINLLLSSKHKKAVQKRAFDVLLAIYKQLYEGVYDPSNLYENPQNILSRTPEDLLNMLSK</sequence>
<proteinExistence type="inferred from homology"/>
<evidence type="ECO:0000256" key="1">
    <source>
        <dbReference type="ARBA" id="ARBA00003627"/>
    </source>
</evidence>
<evidence type="ECO:0000256" key="2">
    <source>
        <dbReference type="ARBA" id="ARBA00004395"/>
    </source>
</evidence>
<dbReference type="InterPro" id="IPR048368">
    <property type="entry name" value="COG6_N"/>
</dbReference>
<comment type="function">
    <text evidence="1 11">Required for normal Golgi function.</text>
</comment>
<evidence type="ECO:0000256" key="5">
    <source>
        <dbReference type="ARBA" id="ARBA00020973"/>
    </source>
</evidence>
<dbReference type="OrthoDB" id="272987at2759"/>
<keyword evidence="6 11" id="KW-0813">Transport</keyword>
<dbReference type="PANTHER" id="PTHR21506">
    <property type="entry name" value="COMPONENT OF OLIGOMERIC GOLGI COMPLEX 6"/>
    <property type="match status" value="1"/>
</dbReference>
<evidence type="ECO:0000256" key="4">
    <source>
        <dbReference type="ARBA" id="ARBA00011166"/>
    </source>
</evidence>
<dbReference type="Pfam" id="PF20653">
    <property type="entry name" value="COG6_C"/>
    <property type="match status" value="1"/>
</dbReference>
<dbReference type="PANTHER" id="PTHR21506:SF0">
    <property type="entry name" value="CONSERVED OLIGOMERIC GOLGI COMPLEX SUBUNIT 6"/>
    <property type="match status" value="1"/>
</dbReference>
<keyword evidence="9 11" id="KW-0472">Membrane</keyword>
<dbReference type="EMBL" id="VTPC01003415">
    <property type="protein sequence ID" value="KAF2898562.1"/>
    <property type="molecule type" value="Genomic_DNA"/>
</dbReference>
<comment type="similarity">
    <text evidence="3 11">Belongs to the COG6 family.</text>
</comment>